<dbReference type="GO" id="GO:0016787">
    <property type="term" value="F:hydrolase activity"/>
    <property type="evidence" value="ECO:0007669"/>
    <property type="project" value="UniProtKB-KW"/>
</dbReference>
<evidence type="ECO:0000256" key="4">
    <source>
        <dbReference type="ARBA" id="ARBA00022723"/>
    </source>
</evidence>
<comment type="function">
    <text evidence="9">CRISPR (clustered regularly interspaced short palindromic repeat), is an adaptive immune system that provides protection against mobile genetic elements (viruses, transposable elements and conjugative plasmids). CRISPR clusters contain sequences complementary to antecedent mobile elements and target invading nucleic acids. CRISPR clusters are transcribed and processed into CRISPR RNA (crRNA). Functions as a ssRNA-specific endoribonuclease. Involved in the integration of spacer DNA into the CRISPR cassette.</text>
</comment>
<dbReference type="Pfam" id="PF09827">
    <property type="entry name" value="CRISPR_Cas2"/>
    <property type="match status" value="1"/>
</dbReference>
<proteinExistence type="inferred from homology"/>
<dbReference type="GO" id="GO:0051607">
    <property type="term" value="P:defense response to virus"/>
    <property type="evidence" value="ECO:0007669"/>
    <property type="project" value="UniProtKB-UniRule"/>
</dbReference>
<dbReference type="PANTHER" id="PTHR34405:SF1">
    <property type="entry name" value="CRISPR-ASSOCIATED ENDORIBONUCLEASE CAS2"/>
    <property type="match status" value="1"/>
</dbReference>
<keyword evidence="5 9" id="KW-0255">Endonuclease</keyword>
<evidence type="ECO:0000256" key="1">
    <source>
        <dbReference type="ARBA" id="ARBA00001946"/>
    </source>
</evidence>
<evidence type="ECO:0000256" key="3">
    <source>
        <dbReference type="ARBA" id="ARBA00022722"/>
    </source>
</evidence>
<evidence type="ECO:0000313" key="10">
    <source>
        <dbReference type="EMBL" id="RAK19108.1"/>
    </source>
</evidence>
<dbReference type="Gene3D" id="3.30.70.240">
    <property type="match status" value="1"/>
</dbReference>
<dbReference type="EMBL" id="QLMH01000007">
    <property type="protein sequence ID" value="RAK19108.1"/>
    <property type="molecule type" value="Genomic_DNA"/>
</dbReference>
<evidence type="ECO:0000256" key="5">
    <source>
        <dbReference type="ARBA" id="ARBA00022759"/>
    </source>
</evidence>
<protein>
    <recommendedName>
        <fullName evidence="9">CRISPR-associated endoribonuclease Cas2</fullName>
        <ecNumber evidence="9">3.1.-.-</ecNumber>
    </recommendedName>
</protein>
<keyword evidence="7 9" id="KW-0460">Magnesium</keyword>
<name>A0A327YDH6_9BACL</name>
<dbReference type="SUPFAM" id="SSF143430">
    <property type="entry name" value="TTP0101/SSO1404-like"/>
    <property type="match status" value="1"/>
</dbReference>
<dbReference type="CDD" id="cd09725">
    <property type="entry name" value="Cas2_I_II_III"/>
    <property type="match status" value="1"/>
</dbReference>
<keyword evidence="8 9" id="KW-0051">Antiviral defense</keyword>
<dbReference type="InterPro" id="IPR021127">
    <property type="entry name" value="CRISPR_associated_Cas2"/>
</dbReference>
<comment type="similarity">
    <text evidence="2 9">Belongs to the CRISPR-associated endoribonuclease Cas2 protein family.</text>
</comment>
<dbReference type="GO" id="GO:0004521">
    <property type="term" value="F:RNA endonuclease activity"/>
    <property type="evidence" value="ECO:0007669"/>
    <property type="project" value="InterPro"/>
</dbReference>
<dbReference type="InterPro" id="IPR019199">
    <property type="entry name" value="Virulence_VapD/CRISPR_Cas2"/>
</dbReference>
<dbReference type="Proteomes" id="UP000248555">
    <property type="component" value="Unassembled WGS sequence"/>
</dbReference>
<evidence type="ECO:0000313" key="11">
    <source>
        <dbReference type="Proteomes" id="UP000248555"/>
    </source>
</evidence>
<dbReference type="AlphaFoldDB" id="A0A327YDH6"/>
<keyword evidence="6 9" id="KW-0378">Hydrolase</keyword>
<gene>
    <name evidence="9" type="primary">cas2</name>
    <name evidence="10" type="ORF">B0I26_10725</name>
</gene>
<keyword evidence="3 9" id="KW-0540">Nuclease</keyword>
<feature type="binding site" evidence="9">
    <location>
        <position position="8"/>
    </location>
    <ligand>
        <name>Mg(2+)</name>
        <dbReference type="ChEBI" id="CHEBI:18420"/>
        <note>catalytic</note>
    </ligand>
</feature>
<comment type="cofactor">
    <cofactor evidence="1 9">
        <name>Mg(2+)</name>
        <dbReference type="ChEBI" id="CHEBI:18420"/>
    </cofactor>
</comment>
<dbReference type="OrthoDB" id="279819at2"/>
<dbReference type="NCBIfam" id="TIGR01573">
    <property type="entry name" value="cas2"/>
    <property type="match status" value="1"/>
</dbReference>
<comment type="subunit">
    <text evidence="9">Homodimer, forms a heterotetramer with a Cas1 homodimer.</text>
</comment>
<evidence type="ECO:0000256" key="2">
    <source>
        <dbReference type="ARBA" id="ARBA00009959"/>
    </source>
</evidence>
<keyword evidence="11" id="KW-1185">Reference proteome</keyword>
<sequence length="87" mass="10470">MFVILVYDFNEKRVAKALKIARKYLHWVQNSVFEGEISQANYKKLKVELQNIMNPDEDSVIFYTFRTQKYWLREEFGLKKGGDEFIL</sequence>
<dbReference type="EC" id="3.1.-.-" evidence="9"/>
<evidence type="ECO:0000256" key="8">
    <source>
        <dbReference type="ARBA" id="ARBA00023118"/>
    </source>
</evidence>
<comment type="caution">
    <text evidence="10">The sequence shown here is derived from an EMBL/GenBank/DDBJ whole genome shotgun (WGS) entry which is preliminary data.</text>
</comment>
<dbReference type="RefSeq" id="WP_044895084.1">
    <property type="nucleotide sequence ID" value="NZ_QLMH01000007.1"/>
</dbReference>
<evidence type="ECO:0000256" key="6">
    <source>
        <dbReference type="ARBA" id="ARBA00022801"/>
    </source>
</evidence>
<dbReference type="GO" id="GO:0043571">
    <property type="term" value="P:maintenance of CRISPR repeat elements"/>
    <property type="evidence" value="ECO:0007669"/>
    <property type="project" value="UniProtKB-UniRule"/>
</dbReference>
<accession>A0A327YDH6</accession>
<dbReference type="PANTHER" id="PTHR34405">
    <property type="entry name" value="CRISPR-ASSOCIATED ENDORIBONUCLEASE CAS2"/>
    <property type="match status" value="1"/>
</dbReference>
<dbReference type="HAMAP" id="MF_01471">
    <property type="entry name" value="Cas2"/>
    <property type="match status" value="1"/>
</dbReference>
<organism evidence="10 11">
    <name type="scientific">Paranoxybacillus vitaminiphilus</name>
    <dbReference type="NCBI Taxonomy" id="581036"/>
    <lineage>
        <taxon>Bacteria</taxon>
        <taxon>Bacillati</taxon>
        <taxon>Bacillota</taxon>
        <taxon>Bacilli</taxon>
        <taxon>Bacillales</taxon>
        <taxon>Anoxybacillaceae</taxon>
        <taxon>Paranoxybacillus</taxon>
    </lineage>
</organism>
<reference evidence="10 11" key="1">
    <citation type="submission" date="2018-06" db="EMBL/GenBank/DDBJ databases">
        <title>Genomic Encyclopedia of Type Strains, Phase III (KMG-III): the genomes of soil and plant-associated and newly described type strains.</title>
        <authorList>
            <person name="Whitman W."/>
        </authorList>
    </citation>
    <scope>NUCLEOTIDE SEQUENCE [LARGE SCALE GENOMIC DNA]</scope>
    <source>
        <strain evidence="10 11">CGMCC 1.8979</strain>
    </source>
</reference>
<evidence type="ECO:0000256" key="7">
    <source>
        <dbReference type="ARBA" id="ARBA00022842"/>
    </source>
</evidence>
<dbReference type="GO" id="GO:0046872">
    <property type="term" value="F:metal ion binding"/>
    <property type="evidence" value="ECO:0007669"/>
    <property type="project" value="UniProtKB-UniRule"/>
</dbReference>
<keyword evidence="4 9" id="KW-0479">Metal-binding</keyword>
<evidence type="ECO:0000256" key="9">
    <source>
        <dbReference type="HAMAP-Rule" id="MF_01471"/>
    </source>
</evidence>